<evidence type="ECO:0000313" key="9">
    <source>
        <dbReference type="EMBL" id="HFK23609.1"/>
    </source>
</evidence>
<comment type="catalytic activity">
    <reaction evidence="4 7">
        <text>uridine(38/39/40) in tRNA = pseudouridine(38/39/40) in tRNA</text>
        <dbReference type="Rhea" id="RHEA:22376"/>
        <dbReference type="Rhea" id="RHEA-COMP:10085"/>
        <dbReference type="Rhea" id="RHEA-COMP:10087"/>
        <dbReference type="ChEBI" id="CHEBI:65314"/>
        <dbReference type="ChEBI" id="CHEBI:65315"/>
        <dbReference type="EC" id="5.4.99.12"/>
    </reaction>
</comment>
<evidence type="ECO:0000256" key="6">
    <source>
        <dbReference type="PIRSR" id="PIRSR001430-2"/>
    </source>
</evidence>
<comment type="caution">
    <text evidence="4">Lacks conserved residue(s) required for the propagation of feature annotation.</text>
</comment>
<dbReference type="NCBIfam" id="TIGR00071">
    <property type="entry name" value="hisT_truA"/>
    <property type="match status" value="1"/>
</dbReference>
<sequence length="254" mass="29735">MCPEQVDKSYNQRVKYLIICEFDGRGFEGWQSQPSRNTVQDKIEGVLLKILGEKVRVVGAGRTDAGVSAYRYPFSFKTQRKIEDMNKFLHSINSLIDKRIFFHSIKKVDDDFSARFSCKMRVYKYYVYNGNSPLKKDFYWQVDYRLDYEKIKQFVEEIKGKHDFSSFCRKKSLLENNVVNLSKSEVNIKGKEMVFTFGADRFLHNMVRFLVGTAISYGRGKIDLKPLELLKVKDVKYAGKLAPSEGLIFYRAYY</sequence>
<evidence type="ECO:0000256" key="7">
    <source>
        <dbReference type="RuleBase" id="RU003792"/>
    </source>
</evidence>
<feature type="binding site" evidence="4 6">
    <location>
        <position position="123"/>
    </location>
    <ligand>
        <name>substrate</name>
    </ligand>
</feature>
<dbReference type="HAMAP" id="MF_00171">
    <property type="entry name" value="TruA"/>
    <property type="match status" value="1"/>
</dbReference>
<dbReference type="CDD" id="cd02570">
    <property type="entry name" value="PseudoU_synth_EcTruA"/>
    <property type="match status" value="1"/>
</dbReference>
<dbReference type="PIRSF" id="PIRSF001430">
    <property type="entry name" value="tRNA_psdUrid_synth"/>
    <property type="match status" value="1"/>
</dbReference>
<evidence type="ECO:0000256" key="1">
    <source>
        <dbReference type="ARBA" id="ARBA00009375"/>
    </source>
</evidence>
<dbReference type="InterPro" id="IPR020094">
    <property type="entry name" value="TruA/RsuA/RluB/E/F_N"/>
</dbReference>
<dbReference type="GO" id="GO:0031119">
    <property type="term" value="P:tRNA pseudouridine synthesis"/>
    <property type="evidence" value="ECO:0007669"/>
    <property type="project" value="UniProtKB-UniRule"/>
</dbReference>
<feature type="active site" description="Nucleophile" evidence="4 5">
    <location>
        <position position="64"/>
    </location>
</feature>
<keyword evidence="3 4" id="KW-0413">Isomerase</keyword>
<dbReference type="Pfam" id="PF01416">
    <property type="entry name" value="PseudoU_synth_1"/>
    <property type="match status" value="1"/>
</dbReference>
<dbReference type="InterPro" id="IPR001406">
    <property type="entry name" value="PsdUridine_synth_TruA"/>
</dbReference>
<dbReference type="SUPFAM" id="SSF55120">
    <property type="entry name" value="Pseudouridine synthase"/>
    <property type="match status" value="1"/>
</dbReference>
<dbReference type="EMBL" id="DSTT01000003">
    <property type="protein sequence ID" value="HFK23609.1"/>
    <property type="molecule type" value="Genomic_DNA"/>
</dbReference>
<organism evidence="9">
    <name type="scientific">candidate division WOR-3 bacterium</name>
    <dbReference type="NCBI Taxonomy" id="2052148"/>
    <lineage>
        <taxon>Bacteria</taxon>
        <taxon>Bacteria division WOR-3</taxon>
    </lineage>
</organism>
<accession>A0A7C3J602</accession>
<reference evidence="9" key="1">
    <citation type="journal article" date="2020" name="mSystems">
        <title>Genome- and Community-Level Interaction Insights into Carbon Utilization and Element Cycling Functions of Hydrothermarchaeota in Hydrothermal Sediment.</title>
        <authorList>
            <person name="Zhou Z."/>
            <person name="Liu Y."/>
            <person name="Xu W."/>
            <person name="Pan J."/>
            <person name="Luo Z.H."/>
            <person name="Li M."/>
        </authorList>
    </citation>
    <scope>NUCLEOTIDE SEQUENCE [LARGE SCALE GENOMIC DNA]</scope>
    <source>
        <strain evidence="9">SpSt-464</strain>
    </source>
</reference>
<keyword evidence="2 4" id="KW-0819">tRNA processing</keyword>
<dbReference type="Gene3D" id="3.30.70.580">
    <property type="entry name" value="Pseudouridine synthase I, catalytic domain, N-terminal subdomain"/>
    <property type="match status" value="1"/>
</dbReference>
<comment type="similarity">
    <text evidence="1 4 7">Belongs to the tRNA pseudouridine synthase TruA family.</text>
</comment>
<evidence type="ECO:0000256" key="3">
    <source>
        <dbReference type="ARBA" id="ARBA00023235"/>
    </source>
</evidence>
<dbReference type="AlphaFoldDB" id="A0A7C3J602"/>
<proteinExistence type="inferred from homology"/>
<name>A0A7C3J602_UNCW3</name>
<protein>
    <recommendedName>
        <fullName evidence="4">tRNA pseudouridine synthase A</fullName>
        <ecNumber evidence="4">5.4.99.12</ecNumber>
    </recommendedName>
    <alternativeName>
        <fullName evidence="4">tRNA pseudouridine(38-40) synthase</fullName>
    </alternativeName>
    <alternativeName>
        <fullName evidence="4">tRNA pseudouridylate synthase I</fullName>
    </alternativeName>
    <alternativeName>
        <fullName evidence="4">tRNA-uridine isomerase I</fullName>
    </alternativeName>
</protein>
<dbReference type="GO" id="GO:0160147">
    <property type="term" value="F:tRNA pseudouridine(38-40) synthase activity"/>
    <property type="evidence" value="ECO:0007669"/>
    <property type="project" value="UniProtKB-EC"/>
</dbReference>
<feature type="domain" description="Pseudouridine synthase I TruA alpha/beta" evidence="8">
    <location>
        <begin position="157"/>
        <end position="254"/>
    </location>
</feature>
<dbReference type="InterPro" id="IPR020097">
    <property type="entry name" value="PsdUridine_synth_TruA_a/b_dom"/>
</dbReference>
<dbReference type="EC" id="5.4.99.12" evidence="4"/>
<dbReference type="PANTHER" id="PTHR11142">
    <property type="entry name" value="PSEUDOURIDYLATE SYNTHASE"/>
    <property type="match status" value="1"/>
</dbReference>
<dbReference type="PANTHER" id="PTHR11142:SF0">
    <property type="entry name" value="TRNA PSEUDOURIDINE SYNTHASE-LIKE 1"/>
    <property type="match status" value="1"/>
</dbReference>
<evidence type="ECO:0000256" key="5">
    <source>
        <dbReference type="PIRSR" id="PIRSR001430-1"/>
    </source>
</evidence>
<comment type="function">
    <text evidence="4">Formation of pseudouridine at positions 38, 39 and 40 in the anticodon stem and loop of transfer RNAs.</text>
</comment>
<dbReference type="InterPro" id="IPR020095">
    <property type="entry name" value="PsdUridine_synth_TruA_C"/>
</dbReference>
<comment type="caution">
    <text evidence="9">The sequence shown here is derived from an EMBL/GenBank/DDBJ whole genome shotgun (WGS) entry which is preliminary data.</text>
</comment>
<dbReference type="InterPro" id="IPR020103">
    <property type="entry name" value="PsdUridine_synth_cat_dom_sf"/>
</dbReference>
<dbReference type="GO" id="GO:0003723">
    <property type="term" value="F:RNA binding"/>
    <property type="evidence" value="ECO:0007669"/>
    <property type="project" value="InterPro"/>
</dbReference>
<comment type="subunit">
    <text evidence="4">Homodimer.</text>
</comment>
<dbReference type="Gene3D" id="3.30.70.660">
    <property type="entry name" value="Pseudouridine synthase I, catalytic domain, C-terminal subdomain"/>
    <property type="match status" value="1"/>
</dbReference>
<evidence type="ECO:0000259" key="8">
    <source>
        <dbReference type="Pfam" id="PF01416"/>
    </source>
</evidence>
<evidence type="ECO:0000256" key="4">
    <source>
        <dbReference type="HAMAP-Rule" id="MF_00171"/>
    </source>
</evidence>
<evidence type="ECO:0000256" key="2">
    <source>
        <dbReference type="ARBA" id="ARBA00022694"/>
    </source>
</evidence>
<gene>
    <name evidence="4 9" type="primary">truA</name>
    <name evidence="9" type="ORF">ENS15_03030</name>
</gene>